<proteinExistence type="predicted"/>
<dbReference type="InterPro" id="IPR036928">
    <property type="entry name" value="AS_sf"/>
</dbReference>
<evidence type="ECO:0000259" key="1">
    <source>
        <dbReference type="Pfam" id="PF01425"/>
    </source>
</evidence>
<reference evidence="2" key="1">
    <citation type="submission" date="2020-07" db="EMBL/GenBank/DDBJ databases">
        <authorList>
            <person name="Nieuwenhuis M."/>
            <person name="Van De Peppel L.J.J."/>
        </authorList>
    </citation>
    <scope>NUCLEOTIDE SEQUENCE</scope>
    <source>
        <strain evidence="2">AP01</strain>
        <tissue evidence="2">Mycelium</tissue>
    </source>
</reference>
<keyword evidence="3" id="KW-1185">Reference proteome</keyword>
<comment type="caution">
    <text evidence="2">The sequence shown here is derived from an EMBL/GenBank/DDBJ whole genome shotgun (WGS) entry which is preliminary data.</text>
</comment>
<dbReference type="OrthoDB" id="421993at2759"/>
<feature type="domain" description="Amidase" evidence="1">
    <location>
        <begin position="1"/>
        <end position="283"/>
    </location>
</feature>
<dbReference type="Gene3D" id="3.90.1300.10">
    <property type="entry name" value="Amidase signature (AS) domain"/>
    <property type="match status" value="1"/>
</dbReference>
<sequence length="295" mass="31750">MARDVESVGKVFDVLNVYDARDPTAVLPDARERARTASRRRVDAIGWHSGKRLDGLRVGVPQEYFPREISPSILEPVRRAIRSLKARGAVVVPTSMPNTGYALSAYYVLASAEASSCLARFDGIQYGSHVRPPPGTDIASSGTGALYAHSRTAGFGREVKKRILLGTYALSADAFDNYFLQAQRVRQRVKEDFDGVFGMRDHRLDEVEVEDGVQGDGVDVLLHPSAIQTAPELGLSGQGYVQDVLTVPASLAGVPGLSVPMSGEDGWPVGVSIVGQWGSEPLLFAVGQAVEDVQE</sequence>
<name>A0A9P7G5D3_9AGAR</name>
<dbReference type="GO" id="GO:0005739">
    <property type="term" value="C:mitochondrion"/>
    <property type="evidence" value="ECO:0007669"/>
    <property type="project" value="TreeGrafter"/>
</dbReference>
<dbReference type="GO" id="GO:0050567">
    <property type="term" value="F:glutaminyl-tRNA synthase (glutamine-hydrolyzing) activity"/>
    <property type="evidence" value="ECO:0007669"/>
    <property type="project" value="TreeGrafter"/>
</dbReference>
<gene>
    <name evidence="2" type="ORF">DXG03_006949</name>
</gene>
<dbReference type="Pfam" id="PF01425">
    <property type="entry name" value="Amidase"/>
    <property type="match status" value="1"/>
</dbReference>
<dbReference type="PANTHER" id="PTHR11895">
    <property type="entry name" value="TRANSAMIDASE"/>
    <property type="match status" value="1"/>
</dbReference>
<evidence type="ECO:0000313" key="2">
    <source>
        <dbReference type="EMBL" id="KAG5640812.1"/>
    </source>
</evidence>
<reference evidence="2" key="2">
    <citation type="submission" date="2021-10" db="EMBL/GenBank/DDBJ databases">
        <title>Phylogenomics reveals ancestral predisposition of the termite-cultivated fungus Termitomyces towards a domesticated lifestyle.</title>
        <authorList>
            <person name="Auxier B."/>
            <person name="Grum-Grzhimaylo A."/>
            <person name="Cardenas M.E."/>
            <person name="Lodge J.D."/>
            <person name="Laessoe T."/>
            <person name="Pedersen O."/>
            <person name="Smith M.E."/>
            <person name="Kuyper T.W."/>
            <person name="Franco-Molano E.A."/>
            <person name="Baroni T.J."/>
            <person name="Aanen D.K."/>
        </authorList>
    </citation>
    <scope>NUCLEOTIDE SEQUENCE</scope>
    <source>
        <strain evidence="2">AP01</strain>
        <tissue evidence="2">Mycelium</tissue>
    </source>
</reference>
<dbReference type="Proteomes" id="UP000775547">
    <property type="component" value="Unassembled WGS sequence"/>
</dbReference>
<dbReference type="EMBL" id="JABCKV010000493">
    <property type="protein sequence ID" value="KAG5640812.1"/>
    <property type="molecule type" value="Genomic_DNA"/>
</dbReference>
<evidence type="ECO:0000313" key="3">
    <source>
        <dbReference type="Proteomes" id="UP000775547"/>
    </source>
</evidence>
<organism evidence="2 3">
    <name type="scientific">Asterophora parasitica</name>
    <dbReference type="NCBI Taxonomy" id="117018"/>
    <lineage>
        <taxon>Eukaryota</taxon>
        <taxon>Fungi</taxon>
        <taxon>Dikarya</taxon>
        <taxon>Basidiomycota</taxon>
        <taxon>Agaricomycotina</taxon>
        <taxon>Agaricomycetes</taxon>
        <taxon>Agaricomycetidae</taxon>
        <taxon>Agaricales</taxon>
        <taxon>Tricholomatineae</taxon>
        <taxon>Lyophyllaceae</taxon>
        <taxon>Asterophora</taxon>
    </lineage>
</organism>
<dbReference type="AlphaFoldDB" id="A0A9P7G5D3"/>
<dbReference type="PANTHER" id="PTHR11895:SF7">
    <property type="entry name" value="GLUTAMYL-TRNA(GLN) AMIDOTRANSFERASE SUBUNIT A, MITOCHONDRIAL"/>
    <property type="match status" value="1"/>
</dbReference>
<dbReference type="GO" id="GO:0070681">
    <property type="term" value="P:glutaminyl-tRNAGln biosynthesis via transamidation"/>
    <property type="evidence" value="ECO:0007669"/>
    <property type="project" value="TreeGrafter"/>
</dbReference>
<dbReference type="InterPro" id="IPR000120">
    <property type="entry name" value="Amidase"/>
</dbReference>
<protein>
    <recommendedName>
        <fullName evidence="1">Amidase domain-containing protein</fullName>
    </recommendedName>
</protein>
<accession>A0A9P7G5D3</accession>
<dbReference type="InterPro" id="IPR023631">
    <property type="entry name" value="Amidase_dom"/>
</dbReference>
<dbReference type="GO" id="GO:0032543">
    <property type="term" value="P:mitochondrial translation"/>
    <property type="evidence" value="ECO:0007669"/>
    <property type="project" value="TreeGrafter"/>
</dbReference>
<dbReference type="GO" id="GO:0030956">
    <property type="term" value="C:glutamyl-tRNA(Gln) amidotransferase complex"/>
    <property type="evidence" value="ECO:0007669"/>
    <property type="project" value="TreeGrafter"/>
</dbReference>
<dbReference type="SUPFAM" id="SSF75304">
    <property type="entry name" value="Amidase signature (AS) enzymes"/>
    <property type="match status" value="1"/>
</dbReference>